<keyword evidence="4" id="KW-0812">Transmembrane</keyword>
<evidence type="ECO:0000313" key="7">
    <source>
        <dbReference type="Proteomes" id="UP000767446"/>
    </source>
</evidence>
<dbReference type="InterPro" id="IPR058245">
    <property type="entry name" value="NreC/VraR/RcsB-like_REC"/>
</dbReference>
<dbReference type="AlphaFoldDB" id="A0A941JUL3"/>
<feature type="transmembrane region" description="Helical" evidence="4">
    <location>
        <begin position="284"/>
        <end position="306"/>
    </location>
</feature>
<comment type="caution">
    <text evidence="6">The sequence shown here is derived from an EMBL/GenBank/DDBJ whole genome shotgun (WGS) entry which is preliminary data.</text>
</comment>
<sequence>MIKILLVDDQELFRKLLQNWLEEEEDFEVLKPASNGQQAIEKVEEFRPDVVLIDIEMPEMDGITATKIIMQRFPDIKVIVLSGYDDDDYVTKALKAGAKGYLLKNNTATAEDIANTIRAVYKGYTRFGPGLFESIITEALVDLEQLRQKFEEVAPTYDQFKEYLGEARQQLEDLTKVEEKFNQRLTKFEGVTNSHLEEFRHEILESKKEGKMTLEKISQAEAKFNQRFQEMESLETELKVLKKQLSDAGFNPNNFTKIERLEEQLQTHIADVNKMNKKFDLMQTFLIINFAFVFIAIFLSLFPFLFQPQDNQFQGMTQPQEIGKLK</sequence>
<evidence type="ECO:0000256" key="1">
    <source>
        <dbReference type="ARBA" id="ARBA00023125"/>
    </source>
</evidence>
<feature type="coiled-coil region" evidence="3">
    <location>
        <begin position="157"/>
        <end position="184"/>
    </location>
</feature>
<dbReference type="SUPFAM" id="SSF52172">
    <property type="entry name" value="CheY-like"/>
    <property type="match status" value="1"/>
</dbReference>
<evidence type="ECO:0000313" key="6">
    <source>
        <dbReference type="EMBL" id="MBR8827020.1"/>
    </source>
</evidence>
<evidence type="ECO:0000256" key="2">
    <source>
        <dbReference type="PROSITE-ProRule" id="PRU00169"/>
    </source>
</evidence>
<dbReference type="InterPro" id="IPR011006">
    <property type="entry name" value="CheY-like_superfamily"/>
</dbReference>
<keyword evidence="2" id="KW-0597">Phosphoprotein</keyword>
<dbReference type="Proteomes" id="UP000767446">
    <property type="component" value="Unassembled WGS sequence"/>
</dbReference>
<dbReference type="PANTHER" id="PTHR43214:SF43">
    <property type="entry name" value="TWO-COMPONENT RESPONSE REGULATOR"/>
    <property type="match status" value="1"/>
</dbReference>
<name>A0A941JUL3_9CHRO</name>
<dbReference type="GO" id="GO:0000160">
    <property type="term" value="P:phosphorelay signal transduction system"/>
    <property type="evidence" value="ECO:0007669"/>
    <property type="project" value="InterPro"/>
</dbReference>
<dbReference type="CDD" id="cd17535">
    <property type="entry name" value="REC_NarL-like"/>
    <property type="match status" value="1"/>
</dbReference>
<dbReference type="InterPro" id="IPR001789">
    <property type="entry name" value="Sig_transdc_resp-reg_receiver"/>
</dbReference>
<dbReference type="Pfam" id="PF00072">
    <property type="entry name" value="Response_reg"/>
    <property type="match status" value="1"/>
</dbReference>
<keyword evidence="1" id="KW-0238">DNA-binding</keyword>
<accession>A0A941JUL3</accession>
<feature type="modified residue" description="4-aspartylphosphate" evidence="2">
    <location>
        <position position="54"/>
    </location>
</feature>
<reference evidence="6" key="1">
    <citation type="submission" date="2021-02" db="EMBL/GenBank/DDBJ databases">
        <title>Metagenome analyses of Stigonema ocellatum DSM 106950, Chlorogloea purpurea SAG 13.99 and Gomphosphaeria aponina DSM 107014.</title>
        <authorList>
            <person name="Marter P."/>
            <person name="Huang S."/>
        </authorList>
    </citation>
    <scope>NUCLEOTIDE SEQUENCE</scope>
    <source>
        <strain evidence="6">JP213</strain>
    </source>
</reference>
<evidence type="ECO:0000256" key="3">
    <source>
        <dbReference type="SAM" id="Coils"/>
    </source>
</evidence>
<dbReference type="Gene3D" id="3.40.50.2300">
    <property type="match status" value="1"/>
</dbReference>
<evidence type="ECO:0000256" key="4">
    <source>
        <dbReference type="SAM" id="Phobius"/>
    </source>
</evidence>
<protein>
    <submittedName>
        <fullName evidence="6">Response regulator</fullName>
    </submittedName>
</protein>
<keyword evidence="4" id="KW-1133">Transmembrane helix</keyword>
<dbReference type="GO" id="GO:0003677">
    <property type="term" value="F:DNA binding"/>
    <property type="evidence" value="ECO:0007669"/>
    <property type="project" value="UniProtKB-KW"/>
</dbReference>
<keyword evidence="3" id="KW-0175">Coiled coil</keyword>
<dbReference type="PANTHER" id="PTHR43214">
    <property type="entry name" value="TWO-COMPONENT RESPONSE REGULATOR"/>
    <property type="match status" value="1"/>
</dbReference>
<feature type="coiled-coil region" evidence="3">
    <location>
        <begin position="217"/>
        <end position="278"/>
    </location>
</feature>
<proteinExistence type="predicted"/>
<dbReference type="PROSITE" id="PS50110">
    <property type="entry name" value="RESPONSE_REGULATORY"/>
    <property type="match status" value="1"/>
</dbReference>
<gene>
    <name evidence="6" type="ORF">DSM107014_03780</name>
</gene>
<keyword evidence="4" id="KW-0472">Membrane</keyword>
<dbReference type="InterPro" id="IPR039420">
    <property type="entry name" value="WalR-like"/>
</dbReference>
<dbReference type="EMBL" id="JADQBC010000017">
    <property type="protein sequence ID" value="MBR8827020.1"/>
    <property type="molecule type" value="Genomic_DNA"/>
</dbReference>
<feature type="domain" description="Response regulatory" evidence="5">
    <location>
        <begin position="3"/>
        <end position="119"/>
    </location>
</feature>
<dbReference type="SMART" id="SM00448">
    <property type="entry name" value="REC"/>
    <property type="match status" value="1"/>
</dbReference>
<organism evidence="6 7">
    <name type="scientific">Gomphosphaeria aponina SAG 52.96 = DSM 107014</name>
    <dbReference type="NCBI Taxonomy" id="1521640"/>
    <lineage>
        <taxon>Bacteria</taxon>
        <taxon>Bacillati</taxon>
        <taxon>Cyanobacteriota</taxon>
        <taxon>Cyanophyceae</taxon>
        <taxon>Oscillatoriophycideae</taxon>
        <taxon>Chroococcales</taxon>
        <taxon>Gomphosphaeriaceae</taxon>
        <taxon>Gomphosphaeria</taxon>
    </lineage>
</organism>
<evidence type="ECO:0000259" key="5">
    <source>
        <dbReference type="PROSITE" id="PS50110"/>
    </source>
</evidence>